<dbReference type="GO" id="GO:0005524">
    <property type="term" value="F:ATP binding"/>
    <property type="evidence" value="ECO:0007669"/>
    <property type="project" value="UniProtKB-UniRule"/>
</dbReference>
<comment type="subcellular location">
    <subcellularLocation>
        <location evidence="1 13">Cytoplasm</location>
    </subcellularLocation>
</comment>
<dbReference type="InterPro" id="IPR004188">
    <property type="entry name" value="Phe-tRNA_ligase_II_N"/>
</dbReference>
<comment type="caution">
    <text evidence="15">The sequence shown here is derived from an EMBL/GenBank/DDBJ whole genome shotgun (WGS) entry which is preliminary data.</text>
</comment>
<name>A0A0G1NQL5_9BACT</name>
<dbReference type="GO" id="GO:0004826">
    <property type="term" value="F:phenylalanine-tRNA ligase activity"/>
    <property type="evidence" value="ECO:0007669"/>
    <property type="project" value="UniProtKB-UniRule"/>
</dbReference>
<dbReference type="HAMAP" id="MF_00281">
    <property type="entry name" value="Phe_tRNA_synth_alpha1"/>
    <property type="match status" value="1"/>
</dbReference>
<evidence type="ECO:0000256" key="5">
    <source>
        <dbReference type="ARBA" id="ARBA00022598"/>
    </source>
</evidence>
<dbReference type="InterPro" id="IPR006195">
    <property type="entry name" value="aa-tRNA-synth_II"/>
</dbReference>
<dbReference type="Pfam" id="PF02912">
    <property type="entry name" value="Phe_tRNA-synt_N"/>
    <property type="match status" value="1"/>
</dbReference>
<evidence type="ECO:0000313" key="15">
    <source>
        <dbReference type="EMBL" id="KKU22696.1"/>
    </source>
</evidence>
<dbReference type="InterPro" id="IPR002319">
    <property type="entry name" value="Phenylalanyl-tRNA_Synthase"/>
</dbReference>
<evidence type="ECO:0000256" key="7">
    <source>
        <dbReference type="ARBA" id="ARBA00022741"/>
    </source>
</evidence>
<evidence type="ECO:0000256" key="3">
    <source>
        <dbReference type="ARBA" id="ARBA00011209"/>
    </source>
</evidence>
<evidence type="ECO:0000259" key="14">
    <source>
        <dbReference type="PROSITE" id="PS50862"/>
    </source>
</evidence>
<dbReference type="InterPro" id="IPR010978">
    <property type="entry name" value="tRNA-bd_arm"/>
</dbReference>
<dbReference type="PATRIC" id="fig|1618619.3.peg.187"/>
<dbReference type="SUPFAM" id="SSF46589">
    <property type="entry name" value="tRNA-binding arm"/>
    <property type="match status" value="1"/>
</dbReference>
<keyword evidence="11 13" id="KW-0030">Aminoacyl-tRNA synthetase</keyword>
<dbReference type="PROSITE" id="PS50862">
    <property type="entry name" value="AA_TRNA_LIGASE_II"/>
    <property type="match status" value="1"/>
</dbReference>
<dbReference type="AlphaFoldDB" id="A0A0G1NQL5"/>
<accession>A0A0G1NQL5</accession>
<gene>
    <name evidence="13" type="primary">pheS</name>
    <name evidence="15" type="ORF">UX33_C0007G0028</name>
</gene>
<comment type="similarity">
    <text evidence="2 13">Belongs to the class-II aminoacyl-tRNA synthetase family. Phe-tRNA synthetase alpha subunit type 1 subfamily.</text>
</comment>
<dbReference type="InterPro" id="IPR022911">
    <property type="entry name" value="Phe_tRNA_ligase_alpha1_bac"/>
</dbReference>
<dbReference type="PANTHER" id="PTHR11538">
    <property type="entry name" value="PHENYLALANYL-TRNA SYNTHETASE"/>
    <property type="match status" value="1"/>
</dbReference>
<evidence type="ECO:0000256" key="1">
    <source>
        <dbReference type="ARBA" id="ARBA00004496"/>
    </source>
</evidence>
<dbReference type="GO" id="GO:0005737">
    <property type="term" value="C:cytoplasm"/>
    <property type="evidence" value="ECO:0007669"/>
    <property type="project" value="UniProtKB-SubCell"/>
</dbReference>
<dbReference type="GO" id="GO:0006432">
    <property type="term" value="P:phenylalanyl-tRNA aminoacylation"/>
    <property type="evidence" value="ECO:0007669"/>
    <property type="project" value="UniProtKB-UniRule"/>
</dbReference>
<evidence type="ECO:0000256" key="13">
    <source>
        <dbReference type="HAMAP-Rule" id="MF_00281"/>
    </source>
</evidence>
<dbReference type="Proteomes" id="UP000034569">
    <property type="component" value="Unassembled WGS sequence"/>
</dbReference>
<keyword evidence="10 13" id="KW-0648">Protein biosynthesis</keyword>
<evidence type="ECO:0000256" key="12">
    <source>
        <dbReference type="ARBA" id="ARBA00049255"/>
    </source>
</evidence>
<dbReference type="SUPFAM" id="SSF55681">
    <property type="entry name" value="Class II aaRS and biotin synthetases"/>
    <property type="match status" value="1"/>
</dbReference>
<dbReference type="PANTHER" id="PTHR11538:SF41">
    <property type="entry name" value="PHENYLALANINE--TRNA LIGASE, MITOCHONDRIAL"/>
    <property type="match status" value="1"/>
</dbReference>
<dbReference type="InterPro" id="IPR045864">
    <property type="entry name" value="aa-tRNA-synth_II/BPL/LPL"/>
</dbReference>
<dbReference type="InterPro" id="IPR004529">
    <property type="entry name" value="Phe-tRNA-synth_IIc_asu"/>
</dbReference>
<evidence type="ECO:0000256" key="4">
    <source>
        <dbReference type="ARBA" id="ARBA00022490"/>
    </source>
</evidence>
<evidence type="ECO:0000256" key="10">
    <source>
        <dbReference type="ARBA" id="ARBA00022917"/>
    </source>
</evidence>
<reference evidence="15 16" key="1">
    <citation type="journal article" date="2015" name="Nature">
        <title>rRNA introns, odd ribosomes, and small enigmatic genomes across a large radiation of phyla.</title>
        <authorList>
            <person name="Brown C.T."/>
            <person name="Hug L.A."/>
            <person name="Thomas B.C."/>
            <person name="Sharon I."/>
            <person name="Castelle C.J."/>
            <person name="Singh A."/>
            <person name="Wilkins M.J."/>
            <person name="Williams K.H."/>
            <person name="Banfield J.F."/>
        </authorList>
    </citation>
    <scope>NUCLEOTIDE SEQUENCE [LARGE SCALE GENOMIC DNA]</scope>
</reference>
<proteinExistence type="inferred from homology"/>
<dbReference type="Pfam" id="PF01409">
    <property type="entry name" value="tRNA-synt_2d"/>
    <property type="match status" value="1"/>
</dbReference>
<dbReference type="NCBIfam" id="TIGR00468">
    <property type="entry name" value="pheS"/>
    <property type="match status" value="1"/>
</dbReference>
<keyword evidence="5 13" id="KW-0436">Ligase</keyword>
<keyword evidence="4 13" id="KW-0963">Cytoplasm</keyword>
<dbReference type="Gene3D" id="3.30.930.10">
    <property type="entry name" value="Bira Bifunctional Protein, Domain 2"/>
    <property type="match status" value="1"/>
</dbReference>
<comment type="catalytic activity">
    <reaction evidence="12 13">
        <text>tRNA(Phe) + L-phenylalanine + ATP = L-phenylalanyl-tRNA(Phe) + AMP + diphosphate + H(+)</text>
        <dbReference type="Rhea" id="RHEA:19413"/>
        <dbReference type="Rhea" id="RHEA-COMP:9668"/>
        <dbReference type="Rhea" id="RHEA-COMP:9699"/>
        <dbReference type="ChEBI" id="CHEBI:15378"/>
        <dbReference type="ChEBI" id="CHEBI:30616"/>
        <dbReference type="ChEBI" id="CHEBI:33019"/>
        <dbReference type="ChEBI" id="CHEBI:58095"/>
        <dbReference type="ChEBI" id="CHEBI:78442"/>
        <dbReference type="ChEBI" id="CHEBI:78531"/>
        <dbReference type="ChEBI" id="CHEBI:456215"/>
        <dbReference type="EC" id="6.1.1.20"/>
    </reaction>
</comment>
<dbReference type="FunFam" id="3.30.930.10:FF:000089">
    <property type="entry name" value="Phenylalanine--tRNA ligase alpha subunit"/>
    <property type="match status" value="1"/>
</dbReference>
<evidence type="ECO:0000256" key="6">
    <source>
        <dbReference type="ARBA" id="ARBA00022723"/>
    </source>
</evidence>
<evidence type="ECO:0000256" key="11">
    <source>
        <dbReference type="ARBA" id="ARBA00023146"/>
    </source>
</evidence>
<evidence type="ECO:0000256" key="8">
    <source>
        <dbReference type="ARBA" id="ARBA00022840"/>
    </source>
</evidence>
<dbReference type="CDD" id="cd00496">
    <property type="entry name" value="PheRS_alpha_core"/>
    <property type="match status" value="1"/>
</dbReference>
<dbReference type="GO" id="GO:0000049">
    <property type="term" value="F:tRNA binding"/>
    <property type="evidence" value="ECO:0007669"/>
    <property type="project" value="InterPro"/>
</dbReference>
<comment type="subunit">
    <text evidence="3 13">Tetramer of two alpha and two beta subunits.</text>
</comment>
<keyword evidence="7 13" id="KW-0547">Nucleotide-binding</keyword>
<dbReference type="GO" id="GO:0000287">
    <property type="term" value="F:magnesium ion binding"/>
    <property type="evidence" value="ECO:0007669"/>
    <property type="project" value="UniProtKB-UniRule"/>
</dbReference>
<sequence>MNIAELKKIAFSEIEKAKNPEDLEKARLTYLGRKGELTAVLRSLAERPAEEKIRVGKEANRLKSELETLFATKKIAFEKELLAVAAKKERIDITAPGKKVSQGSSHPLSRLRKEAEDIFGSLGFEIIEGPEVETEYYNFDALNIPAEHPAREMWDTFWLGKKFLMRTHTSPVQIRYMEKHNPPFRIIAPGRVFRHEATDASHEIQFNQLEGLMVGKDVSLADLKGILEQFLRRLMGNKIEIRFKPSYFPFVEPGVEVDMLWNGRWLEMLGAGMVHPNVLRAGGLNPNEWQGFAFGVGIDRLAMLKYKIDDIRLFYSGDLRFLRQF</sequence>
<evidence type="ECO:0000256" key="9">
    <source>
        <dbReference type="ARBA" id="ARBA00022842"/>
    </source>
</evidence>
<feature type="domain" description="Aminoacyl-transfer RNA synthetases class-II family profile" evidence="14">
    <location>
        <begin position="109"/>
        <end position="324"/>
    </location>
</feature>
<dbReference type="EC" id="6.1.1.20" evidence="13"/>
<protein>
    <recommendedName>
        <fullName evidence="13">Phenylalanine--tRNA ligase alpha subunit</fullName>
        <ecNumber evidence="13">6.1.1.20</ecNumber>
    </recommendedName>
    <alternativeName>
        <fullName evidence="13">Phenylalanyl-tRNA synthetase alpha subunit</fullName>
        <shortName evidence="13">PheRS</shortName>
    </alternativeName>
</protein>
<keyword evidence="6 13" id="KW-0479">Metal-binding</keyword>
<evidence type="ECO:0000256" key="2">
    <source>
        <dbReference type="ARBA" id="ARBA00010207"/>
    </source>
</evidence>
<dbReference type="EMBL" id="LCLU01000007">
    <property type="protein sequence ID" value="KKU22696.1"/>
    <property type="molecule type" value="Genomic_DNA"/>
</dbReference>
<evidence type="ECO:0000313" key="16">
    <source>
        <dbReference type="Proteomes" id="UP000034569"/>
    </source>
</evidence>
<comment type="cofactor">
    <cofactor evidence="13">
        <name>Mg(2+)</name>
        <dbReference type="ChEBI" id="CHEBI:18420"/>
    </cofactor>
    <text evidence="13">Binds 2 magnesium ions per tetramer.</text>
</comment>
<organism evidence="15 16">
    <name type="scientific">Candidatus Azambacteria bacterium GW2011_GWC1_46_13</name>
    <dbReference type="NCBI Taxonomy" id="1618619"/>
    <lineage>
        <taxon>Bacteria</taxon>
        <taxon>Candidatus Azamiibacteriota</taxon>
    </lineage>
</organism>
<feature type="binding site" evidence="13">
    <location>
        <position position="252"/>
    </location>
    <ligand>
        <name>Mg(2+)</name>
        <dbReference type="ChEBI" id="CHEBI:18420"/>
        <note>shared with beta subunit</note>
    </ligand>
</feature>
<keyword evidence="8 13" id="KW-0067">ATP-binding</keyword>
<keyword evidence="9 13" id="KW-0460">Magnesium</keyword>